<proteinExistence type="predicted"/>
<keyword evidence="2" id="KW-1185">Reference proteome</keyword>
<protein>
    <submittedName>
        <fullName evidence="1">Uncharacterized protein</fullName>
    </submittedName>
</protein>
<organism evidence="1 2">
    <name type="scientific">Pleodorina starrii</name>
    <dbReference type="NCBI Taxonomy" id="330485"/>
    <lineage>
        <taxon>Eukaryota</taxon>
        <taxon>Viridiplantae</taxon>
        <taxon>Chlorophyta</taxon>
        <taxon>core chlorophytes</taxon>
        <taxon>Chlorophyceae</taxon>
        <taxon>CS clade</taxon>
        <taxon>Chlamydomonadales</taxon>
        <taxon>Volvocaceae</taxon>
        <taxon>Pleodorina</taxon>
    </lineage>
</organism>
<evidence type="ECO:0000313" key="2">
    <source>
        <dbReference type="Proteomes" id="UP001165080"/>
    </source>
</evidence>
<dbReference type="Proteomes" id="UP001165080">
    <property type="component" value="Unassembled WGS sequence"/>
</dbReference>
<dbReference type="EMBL" id="BRXU01000022">
    <property type="protein sequence ID" value="GLC58404.1"/>
    <property type="molecule type" value="Genomic_DNA"/>
</dbReference>
<sequence>MPHFVDALSKAAAYRATACGSSSVTSANGDIVSTLSQFLDPEVYTTYLSCMNLYSSGIQVAVTPVFNNPKSISLNLRYTPPKSGAKAYLTGSSVYPPKAATCTIQSFSAVAGPKPADPFKIELTPDTTFTVTCQLTADSTNNNTYTDVNIYT</sequence>
<name>A0A9W6BUF8_9CHLO</name>
<evidence type="ECO:0000313" key="1">
    <source>
        <dbReference type="EMBL" id="GLC58404.1"/>
    </source>
</evidence>
<dbReference type="AlphaFoldDB" id="A0A9W6BUF8"/>
<reference evidence="1 2" key="1">
    <citation type="journal article" date="2023" name="Commun. Biol.">
        <title>Reorganization of the ancestral sex-determining regions during the evolution of trioecy in Pleodorina starrii.</title>
        <authorList>
            <person name="Takahashi K."/>
            <person name="Suzuki S."/>
            <person name="Kawai-Toyooka H."/>
            <person name="Yamamoto K."/>
            <person name="Hamaji T."/>
            <person name="Ootsuki R."/>
            <person name="Yamaguchi H."/>
            <person name="Kawachi M."/>
            <person name="Higashiyama T."/>
            <person name="Nozaki H."/>
        </authorList>
    </citation>
    <scope>NUCLEOTIDE SEQUENCE [LARGE SCALE GENOMIC DNA]</scope>
    <source>
        <strain evidence="1 2">NIES-4479</strain>
    </source>
</reference>
<comment type="caution">
    <text evidence="1">The sequence shown here is derived from an EMBL/GenBank/DDBJ whole genome shotgun (WGS) entry which is preliminary data.</text>
</comment>
<accession>A0A9W6BUF8</accession>
<gene>
    <name evidence="1" type="primary">PLESTBF000657</name>
    <name evidence="1" type="ORF">PLESTB_001355100</name>
</gene>